<protein>
    <submittedName>
        <fullName evidence="3">D-alanyl-D-alanine carboxypeptidase/D-alanyl-D-alanine-endopeptidase</fullName>
        <ecNumber evidence="3">3.4.16.4</ecNumber>
    </submittedName>
</protein>
<keyword evidence="4" id="KW-1185">Reference proteome</keyword>
<keyword evidence="3" id="KW-0121">Carboxypeptidase</keyword>
<dbReference type="InterPro" id="IPR000667">
    <property type="entry name" value="Peptidase_S13"/>
</dbReference>
<dbReference type="SUPFAM" id="SSF56601">
    <property type="entry name" value="beta-lactamase/transpeptidase-like"/>
    <property type="match status" value="1"/>
</dbReference>
<dbReference type="PANTHER" id="PTHR30023:SF0">
    <property type="entry name" value="PENICILLIN-SENSITIVE CARBOXYPEPTIDASE A"/>
    <property type="match status" value="1"/>
</dbReference>
<dbReference type="Gene3D" id="3.50.80.20">
    <property type="entry name" value="D-Ala-D-Ala carboxypeptidase C, peptidase S13"/>
    <property type="match status" value="1"/>
</dbReference>
<dbReference type="Pfam" id="PF02113">
    <property type="entry name" value="Peptidase_S13"/>
    <property type="match status" value="1"/>
</dbReference>
<dbReference type="AlphaFoldDB" id="A0A3M8CK97"/>
<dbReference type="NCBIfam" id="TIGR00666">
    <property type="entry name" value="PBP4"/>
    <property type="match status" value="1"/>
</dbReference>
<dbReference type="PANTHER" id="PTHR30023">
    <property type="entry name" value="D-ALANYL-D-ALANINE CARBOXYPEPTIDASE"/>
    <property type="match status" value="1"/>
</dbReference>
<organism evidence="3 4">
    <name type="scientific">Brevibacillus invocatus</name>
    <dbReference type="NCBI Taxonomy" id="173959"/>
    <lineage>
        <taxon>Bacteria</taxon>
        <taxon>Bacillati</taxon>
        <taxon>Bacillota</taxon>
        <taxon>Bacilli</taxon>
        <taxon>Bacillales</taxon>
        <taxon>Paenibacillaceae</taxon>
        <taxon>Brevibacillus</taxon>
    </lineage>
</organism>
<dbReference type="Proteomes" id="UP000282028">
    <property type="component" value="Unassembled WGS sequence"/>
</dbReference>
<comment type="caution">
    <text evidence="3">The sequence shown here is derived from an EMBL/GenBank/DDBJ whole genome shotgun (WGS) entry which is preliminary data.</text>
</comment>
<dbReference type="GO" id="GO:0006508">
    <property type="term" value="P:proteolysis"/>
    <property type="evidence" value="ECO:0007669"/>
    <property type="project" value="InterPro"/>
</dbReference>
<reference evidence="3 4" key="1">
    <citation type="submission" date="2018-10" db="EMBL/GenBank/DDBJ databases">
        <title>Phylogenomics of Brevibacillus.</title>
        <authorList>
            <person name="Dunlap C."/>
        </authorList>
    </citation>
    <scope>NUCLEOTIDE SEQUENCE [LARGE SCALE GENOMIC DNA]</scope>
    <source>
        <strain evidence="3 4">JCM 12215</strain>
    </source>
</reference>
<name>A0A3M8CK97_9BACL</name>
<evidence type="ECO:0000256" key="1">
    <source>
        <dbReference type="ARBA" id="ARBA00006096"/>
    </source>
</evidence>
<gene>
    <name evidence="3" type="primary">dacB</name>
    <name evidence="3" type="ORF">EDM52_04490</name>
</gene>
<dbReference type="PRINTS" id="PR00922">
    <property type="entry name" value="DADACBPTASE3"/>
</dbReference>
<dbReference type="Gene3D" id="3.40.710.10">
    <property type="entry name" value="DD-peptidase/beta-lactamase superfamily"/>
    <property type="match status" value="2"/>
</dbReference>
<evidence type="ECO:0000313" key="3">
    <source>
        <dbReference type="EMBL" id="RNB76176.1"/>
    </source>
</evidence>
<dbReference type="GO" id="GO:0009002">
    <property type="term" value="F:serine-type D-Ala-D-Ala carboxypeptidase activity"/>
    <property type="evidence" value="ECO:0007669"/>
    <property type="project" value="UniProtKB-EC"/>
</dbReference>
<dbReference type="GO" id="GO:0000270">
    <property type="term" value="P:peptidoglycan metabolic process"/>
    <property type="evidence" value="ECO:0007669"/>
    <property type="project" value="TreeGrafter"/>
</dbReference>
<dbReference type="EC" id="3.4.16.4" evidence="3"/>
<keyword evidence="2 3" id="KW-0378">Hydrolase</keyword>
<evidence type="ECO:0000313" key="4">
    <source>
        <dbReference type="Proteomes" id="UP000282028"/>
    </source>
</evidence>
<proteinExistence type="inferred from homology"/>
<dbReference type="InterPro" id="IPR012338">
    <property type="entry name" value="Beta-lactam/transpept-like"/>
</dbReference>
<dbReference type="EMBL" id="RHHR01000008">
    <property type="protein sequence ID" value="RNB76176.1"/>
    <property type="molecule type" value="Genomic_DNA"/>
</dbReference>
<evidence type="ECO:0000256" key="2">
    <source>
        <dbReference type="ARBA" id="ARBA00022801"/>
    </source>
</evidence>
<keyword evidence="3" id="KW-0645">Protease</keyword>
<accession>A0A3M8CK97</accession>
<sequence length="491" mass="52976">MSTIATFIPTLQRNEALSLAKSYDESTIHTLQDRLNQIVSEVELTGASIGVMVKSLDREGDQAVLFAHDADKLFTPASNTKILTVLAALQRLGGDFRYQTEISYAGELHHDGVLSGDLVIKGFGDPTLHSGAPFQVHDGVSIAQIVAAITEKNIRQLTGNIIVDTSYFDEQRLGDGWAWDYESEYYSAQTSPLSLNRGTVLVEARPGAQVGDAVELALLPNTSYVEILSEARTASAEETNTLEIKRKRGTNSIIVKGNLPLGEEVSHSVTVDDPPFYVGTVLKEALAEAGVLLAPDCKVVGGVEPKDRNRIAALESAPLKEFAKHLNKTSDNHYAEMLLKTMGAIVKGEGSATAGIEVVRETLEELGVKGRFELRDGSGLSPYNLVSPRQILTVLEAMTTQAEYESLLHSFPISGVDGTLESRLTDSPLSQQVKAKTGTLTSVSGLSGYATMPSGERLVFSIMGNRYPGETDYLKAQEDRILLALADSFAT</sequence>
<comment type="similarity">
    <text evidence="1">Belongs to the peptidase S13 family.</text>
</comment>
<dbReference type="OrthoDB" id="9802627at2"/>